<reference evidence="3 4" key="2">
    <citation type="submission" date="2016-08" db="EMBL/GenBank/DDBJ databases">
        <authorList>
            <person name="Loux V."/>
            <person name="Rue O."/>
        </authorList>
    </citation>
    <scope>NUCLEOTIDE SEQUENCE [LARGE SCALE GENOMIC DNA]</scope>
    <source>
        <strain evidence="4">INRA Bc05-F1</strain>
        <strain evidence="1 3">WSBC_10311</strain>
    </source>
</reference>
<evidence type="ECO:0000313" key="1">
    <source>
        <dbReference type="EMBL" id="SCC02732.1"/>
    </source>
</evidence>
<organism evidence="2 4">
    <name type="scientific">Bacillus wiedmannii</name>
    <dbReference type="NCBI Taxonomy" id="1890302"/>
    <lineage>
        <taxon>Bacteria</taxon>
        <taxon>Bacillati</taxon>
        <taxon>Bacillota</taxon>
        <taxon>Bacilli</taxon>
        <taxon>Bacillales</taxon>
        <taxon>Bacillaceae</taxon>
        <taxon>Bacillus</taxon>
        <taxon>Bacillus cereus group</taxon>
    </lineage>
</organism>
<dbReference type="EMBL" id="FMBE01000013">
    <property type="protein sequence ID" value="SCC06603.1"/>
    <property type="molecule type" value="Genomic_DNA"/>
</dbReference>
<proteinExistence type="predicted"/>
<accession>A0A1C4BIF1</accession>
<dbReference type="EMBL" id="FMBG01000011">
    <property type="protein sequence ID" value="SCC02732.1"/>
    <property type="molecule type" value="Genomic_DNA"/>
</dbReference>
<evidence type="ECO:0000313" key="3">
    <source>
        <dbReference type="Proteomes" id="UP000195728"/>
    </source>
</evidence>
<evidence type="ECO:0000313" key="4">
    <source>
        <dbReference type="Proteomes" id="UP000196052"/>
    </source>
</evidence>
<reference evidence="2" key="1">
    <citation type="submission" date="2016-08" db="EMBL/GenBank/DDBJ databases">
        <authorList>
            <person name="Seilhamer J.J."/>
        </authorList>
    </citation>
    <scope>NUCLEOTIDE SEQUENCE [LARGE SCALE GENOMIC DNA]</scope>
    <source>
        <strain evidence="2">INRA Bc05-F1</strain>
    </source>
</reference>
<sequence>MFNLTKHKEIVKFE</sequence>
<gene>
    <name evidence="2" type="ORF">BC05F1_01342</name>
    <name evidence="1" type="ORF">BC10311_01208</name>
</gene>
<dbReference type="Proteomes" id="UP000196052">
    <property type="component" value="Unassembled WGS sequence"/>
</dbReference>
<protein>
    <submittedName>
        <fullName evidence="2">Uncharacterized protein</fullName>
    </submittedName>
</protein>
<dbReference type="Proteomes" id="UP000195728">
    <property type="component" value="Unassembled WGS sequence"/>
</dbReference>
<name>A0A1C4BIF1_9BACI</name>
<evidence type="ECO:0000313" key="2">
    <source>
        <dbReference type="EMBL" id="SCC06603.1"/>
    </source>
</evidence>